<dbReference type="GO" id="GO:0009617">
    <property type="term" value="P:response to bacterium"/>
    <property type="evidence" value="ECO:0007669"/>
    <property type="project" value="InterPro"/>
</dbReference>
<reference evidence="10" key="1">
    <citation type="submission" date="2016-06" db="EMBL/GenBank/DDBJ databases">
        <title>Parallel loss of symbiosis genes in relatives of nitrogen-fixing non-legume Parasponia.</title>
        <authorList>
            <person name="Van Velzen R."/>
            <person name="Holmer R."/>
            <person name="Bu F."/>
            <person name="Rutten L."/>
            <person name="Van Zeijl A."/>
            <person name="Liu W."/>
            <person name="Santuari L."/>
            <person name="Cao Q."/>
            <person name="Sharma T."/>
            <person name="Shen D."/>
            <person name="Roswanjaya Y."/>
            <person name="Wardhani T."/>
            <person name="Kalhor M.S."/>
            <person name="Jansen J."/>
            <person name="Van den Hoogen J."/>
            <person name="Gungor B."/>
            <person name="Hartog M."/>
            <person name="Hontelez J."/>
            <person name="Verver J."/>
            <person name="Yang W.-C."/>
            <person name="Schijlen E."/>
            <person name="Repin R."/>
            <person name="Schilthuizen M."/>
            <person name="Schranz E."/>
            <person name="Heidstra R."/>
            <person name="Miyata K."/>
            <person name="Fedorova E."/>
            <person name="Kohlen W."/>
            <person name="Bisseling T."/>
            <person name="Smit S."/>
            <person name="Geurts R."/>
        </authorList>
    </citation>
    <scope>NUCLEOTIDE SEQUENCE [LARGE SCALE GENOMIC DNA]</scope>
    <source>
        <strain evidence="10">cv. WU1-14</strain>
    </source>
</reference>
<dbReference type="InterPro" id="IPR045064">
    <property type="entry name" value="Reticulon-like"/>
</dbReference>
<dbReference type="PANTHER" id="PTHR10994:SF145">
    <property type="entry name" value="RETICULON-LIKE PROTEIN B13"/>
    <property type="match status" value="1"/>
</dbReference>
<dbReference type="InterPro" id="IPR003388">
    <property type="entry name" value="Reticulon"/>
</dbReference>
<feature type="transmembrane region" description="Helical" evidence="6">
    <location>
        <begin position="52"/>
        <end position="74"/>
    </location>
</feature>
<feature type="transmembrane region" description="Helical" evidence="6">
    <location>
        <begin position="116"/>
        <end position="134"/>
    </location>
</feature>
<name>A0A2P5ADJ1_PARAD</name>
<evidence type="ECO:0000256" key="2">
    <source>
        <dbReference type="ARBA" id="ARBA00022692"/>
    </source>
</evidence>
<feature type="region of interest" description="Disordered" evidence="7">
    <location>
        <begin position="195"/>
        <end position="214"/>
    </location>
</feature>
<evidence type="ECO:0000256" key="4">
    <source>
        <dbReference type="ARBA" id="ARBA00022989"/>
    </source>
</evidence>
<dbReference type="Proteomes" id="UP000237105">
    <property type="component" value="Unassembled WGS sequence"/>
</dbReference>
<dbReference type="Pfam" id="PF02453">
    <property type="entry name" value="Reticulon"/>
    <property type="match status" value="1"/>
</dbReference>
<keyword evidence="10" id="KW-1185">Reference proteome</keyword>
<gene>
    <name evidence="9" type="ORF">PanWU01x14_343260</name>
</gene>
<feature type="compositionally biased region" description="Polar residues" evidence="7">
    <location>
        <begin position="195"/>
        <end position="205"/>
    </location>
</feature>
<evidence type="ECO:0000313" key="9">
    <source>
        <dbReference type="EMBL" id="PON34607.1"/>
    </source>
</evidence>
<dbReference type="GO" id="GO:0005789">
    <property type="term" value="C:endoplasmic reticulum membrane"/>
    <property type="evidence" value="ECO:0007669"/>
    <property type="project" value="UniProtKB-SubCell"/>
</dbReference>
<feature type="transmembrane region" description="Helical" evidence="6">
    <location>
        <begin position="140"/>
        <end position="159"/>
    </location>
</feature>
<evidence type="ECO:0000256" key="6">
    <source>
        <dbReference type="RuleBase" id="RU363132"/>
    </source>
</evidence>
<dbReference type="STRING" id="3476.A0A2P5ADJ1"/>
<protein>
    <recommendedName>
        <fullName evidence="6">Reticulon-like protein</fullName>
    </recommendedName>
</protein>
<dbReference type="OrthoDB" id="567788at2759"/>
<comment type="subcellular location">
    <subcellularLocation>
        <location evidence="1 6">Endoplasmic reticulum membrane</location>
        <topology evidence="1 6">Multi-pass membrane protein</topology>
    </subcellularLocation>
</comment>
<evidence type="ECO:0000256" key="5">
    <source>
        <dbReference type="ARBA" id="ARBA00023136"/>
    </source>
</evidence>
<dbReference type="AlphaFoldDB" id="A0A2P5ADJ1"/>
<comment type="caution">
    <text evidence="9">The sequence shown here is derived from an EMBL/GenBank/DDBJ whole genome shotgun (WGS) entry which is preliminary data.</text>
</comment>
<keyword evidence="5 6" id="KW-0472">Membrane</keyword>
<evidence type="ECO:0000256" key="7">
    <source>
        <dbReference type="SAM" id="MobiDB-lite"/>
    </source>
</evidence>
<organism evidence="9 10">
    <name type="scientific">Parasponia andersonii</name>
    <name type="common">Sponia andersonii</name>
    <dbReference type="NCBI Taxonomy" id="3476"/>
    <lineage>
        <taxon>Eukaryota</taxon>
        <taxon>Viridiplantae</taxon>
        <taxon>Streptophyta</taxon>
        <taxon>Embryophyta</taxon>
        <taxon>Tracheophyta</taxon>
        <taxon>Spermatophyta</taxon>
        <taxon>Magnoliopsida</taxon>
        <taxon>eudicotyledons</taxon>
        <taxon>Gunneridae</taxon>
        <taxon>Pentapetalae</taxon>
        <taxon>rosids</taxon>
        <taxon>fabids</taxon>
        <taxon>Rosales</taxon>
        <taxon>Cannabaceae</taxon>
        <taxon>Parasponia</taxon>
    </lineage>
</organism>
<keyword evidence="2 6" id="KW-0812">Transmembrane</keyword>
<evidence type="ECO:0000259" key="8">
    <source>
        <dbReference type="PROSITE" id="PS50845"/>
    </source>
</evidence>
<keyword evidence="3 6" id="KW-0256">Endoplasmic reticulum</keyword>
<evidence type="ECO:0000313" key="10">
    <source>
        <dbReference type="Proteomes" id="UP000237105"/>
    </source>
</evidence>
<feature type="domain" description="Reticulon" evidence="8">
    <location>
        <begin position="16"/>
        <end position="214"/>
    </location>
</feature>
<dbReference type="PANTHER" id="PTHR10994">
    <property type="entry name" value="RETICULON"/>
    <property type="match status" value="1"/>
</dbReference>
<sequence length="214" mass="24823">MSSTSSQSSVRTSGTMRDIFLWRKKKLSLLLLLVSTATWVLLQVYQFNFVTLLSWVAMFIVVSLFLWGNLLRLLGKEPPDLSRVEITEESALRLAMTLRTWTEEAIRWMFRVGAESDWLTFALTVGGLWLLSQVGNYFDFLTLLYLGIVMGMTVPVIYVKYEDNIKRLREGVRKQLKRYYDKFDEKVIKKVTRKVGTTPSGTTISQEEKEKKLE</sequence>
<accession>A0A2P5ADJ1</accession>
<proteinExistence type="predicted"/>
<evidence type="ECO:0000256" key="3">
    <source>
        <dbReference type="ARBA" id="ARBA00022824"/>
    </source>
</evidence>
<dbReference type="EMBL" id="JXTB01000651">
    <property type="protein sequence ID" value="PON34607.1"/>
    <property type="molecule type" value="Genomic_DNA"/>
</dbReference>
<keyword evidence="4 6" id="KW-1133">Transmembrane helix</keyword>
<dbReference type="PROSITE" id="PS50845">
    <property type="entry name" value="RETICULON"/>
    <property type="match status" value="1"/>
</dbReference>
<evidence type="ECO:0000256" key="1">
    <source>
        <dbReference type="ARBA" id="ARBA00004477"/>
    </source>
</evidence>